<feature type="signal peptide" evidence="1">
    <location>
        <begin position="1"/>
        <end position="23"/>
    </location>
</feature>
<keyword evidence="1" id="KW-0732">Signal</keyword>
<organism evidence="2 3">
    <name type="scientific">Halobacteriovorax marinus</name>
    <dbReference type="NCBI Taxonomy" id="97084"/>
    <lineage>
        <taxon>Bacteria</taxon>
        <taxon>Pseudomonadati</taxon>
        <taxon>Bdellovibrionota</taxon>
        <taxon>Bacteriovoracia</taxon>
        <taxon>Bacteriovoracales</taxon>
        <taxon>Halobacteriovoraceae</taxon>
        <taxon>Halobacteriovorax</taxon>
    </lineage>
</organism>
<sequence>MKNKKNHINLLTLSLLSSTLLLGSCVSDSKSEVAPPVSSSPTVPEEVLSSNTVGISVPSQVNTLPTESTEAVSVTTAAVLPQGAIEYLETTDYDKMGDIELKISEPALDQFSIIEMILKAFAQTSYADPRVVNKGPYKALVKWEEDEGGTSVETWYLNSKMIIVNGSDVNRVRFWIDEGDLIVKGIMDVKAAPTTANKYGVWRIDVQFINPINGVSQGSFVAESTFKSDGTVQLGVNQTGEYEMKGLLQLKNSIGKGVVQYPDWSSCQSYNCTPDSVTAKYAYDANHMQYQKGSNALKCKDRNSYSDIFMDYEIFDASGSNIKRSKTYSFPLKITVDGKEQYYYYGGWNGRQHLHGEDSENPLALGTILSHGEYGNDSSYAISKRTDGILVQKTKEVVTDLSTITGQVLEGQAGSGDWFVMKYDGVDWRRCAQNEIDWMNKSCGDTLGAIVAGGSIDGSGGKRVQMTEFGDNSWQNIDVAGLETAKLYNVYISQPLFVYYDGAAWKEKTGADFSTNPYEPTFTGEAAYSWSDGDFQHFWSKTGTSYIATVTGGGANLTLTQEIQTIIKPGVAVAGSFCEASWNGSCKDATRFVWDATEAALKNSTTQALLDRHIWDLVNTTDKSKYSYEYGNFAKMTFLTYDSNPPVNKSIGETVILDPSLRFDKVIGKDLAGNNVDVHGLSFDGYLFGYTNVWQLLHDSRKNDSEVGLSPEQKSKIVNFPAGTVITGDNGAVAYKIKPRRGMRLLDIVKTGCSASVDTSLTTAGVPTFGFPGVIGALPATAQLKVNEGIFLEDLD</sequence>
<dbReference type="PROSITE" id="PS51257">
    <property type="entry name" value="PROKAR_LIPOPROTEIN"/>
    <property type="match status" value="1"/>
</dbReference>
<evidence type="ECO:0000313" key="3">
    <source>
        <dbReference type="Proteomes" id="UP000196531"/>
    </source>
</evidence>
<proteinExistence type="predicted"/>
<evidence type="ECO:0008006" key="4">
    <source>
        <dbReference type="Google" id="ProtNLM"/>
    </source>
</evidence>
<dbReference type="AlphaFoldDB" id="A0A1Y5F5B7"/>
<name>A0A1Y5F5B7_9BACT</name>
<gene>
    <name evidence="2" type="ORF">A9Q84_14405</name>
</gene>
<feature type="chain" id="PRO_5012621892" description="Lipoprotein" evidence="1">
    <location>
        <begin position="24"/>
        <end position="796"/>
    </location>
</feature>
<protein>
    <recommendedName>
        <fullName evidence="4">Lipoprotein</fullName>
    </recommendedName>
</protein>
<dbReference type="Proteomes" id="UP000196531">
    <property type="component" value="Unassembled WGS sequence"/>
</dbReference>
<dbReference type="EMBL" id="MAAO01000007">
    <property type="protein sequence ID" value="OUR95689.1"/>
    <property type="molecule type" value="Genomic_DNA"/>
</dbReference>
<reference evidence="3" key="1">
    <citation type="journal article" date="2017" name="Proc. Natl. Acad. Sci. U.S.A.">
        <title>Simulation of Deepwater Horizon oil plume reveals substrate specialization within a complex community of hydrocarbon-degraders.</title>
        <authorList>
            <person name="Hu P."/>
            <person name="Dubinsky E.A."/>
            <person name="Probst A.J."/>
            <person name="Wang J."/>
            <person name="Sieber C.M.K."/>
            <person name="Tom L.M."/>
            <person name="Gardinali P."/>
            <person name="Banfield J.F."/>
            <person name="Atlas R.M."/>
            <person name="Andersen G.L."/>
        </authorList>
    </citation>
    <scope>NUCLEOTIDE SEQUENCE [LARGE SCALE GENOMIC DNA]</scope>
</reference>
<accession>A0A1Y5F5B7</accession>
<evidence type="ECO:0000256" key="1">
    <source>
        <dbReference type="SAM" id="SignalP"/>
    </source>
</evidence>
<evidence type="ECO:0000313" key="2">
    <source>
        <dbReference type="EMBL" id="OUR95689.1"/>
    </source>
</evidence>
<comment type="caution">
    <text evidence="2">The sequence shown here is derived from an EMBL/GenBank/DDBJ whole genome shotgun (WGS) entry which is preliminary data.</text>
</comment>